<organism evidence="2 3">
    <name type="scientific">Malaciobacter marinus</name>
    <dbReference type="NCBI Taxonomy" id="505249"/>
    <lineage>
        <taxon>Bacteria</taxon>
        <taxon>Pseudomonadati</taxon>
        <taxon>Campylobacterota</taxon>
        <taxon>Epsilonproteobacteria</taxon>
        <taxon>Campylobacterales</taxon>
        <taxon>Arcobacteraceae</taxon>
        <taxon>Malaciobacter</taxon>
    </lineage>
</organism>
<feature type="transmembrane region" description="Helical" evidence="1">
    <location>
        <begin position="12"/>
        <end position="34"/>
    </location>
</feature>
<evidence type="ECO:0000256" key="1">
    <source>
        <dbReference type="SAM" id="Phobius"/>
    </source>
</evidence>
<evidence type="ECO:0008006" key="4">
    <source>
        <dbReference type="Google" id="ProtNLM"/>
    </source>
</evidence>
<comment type="caution">
    <text evidence="2">The sequence shown here is derived from an EMBL/GenBank/DDBJ whole genome shotgun (WGS) entry which is preliminary data.</text>
</comment>
<keyword evidence="1" id="KW-0812">Transmembrane</keyword>
<gene>
    <name evidence="2" type="ORF">B0F89_1402</name>
</gene>
<name>A0AB36ZTA7_9BACT</name>
<dbReference type="RefSeq" id="WP_104412810.1">
    <property type="nucleotide sequence ID" value="NZ_PTIW01000040.1"/>
</dbReference>
<accession>A0AB36ZTA7</accession>
<evidence type="ECO:0000313" key="2">
    <source>
        <dbReference type="EMBL" id="PPK58163.1"/>
    </source>
</evidence>
<keyword evidence="1" id="KW-0472">Membrane</keyword>
<sequence>MKNLSIKFKLILLFILIKVVPLLLISYIAFIGIIKLDKYFSSSTKELFLENKQIISNTAK</sequence>
<dbReference type="EMBL" id="PTIW01000040">
    <property type="protein sequence ID" value="PPK58163.1"/>
    <property type="molecule type" value="Genomic_DNA"/>
</dbReference>
<dbReference type="Proteomes" id="UP000239861">
    <property type="component" value="Unassembled WGS sequence"/>
</dbReference>
<evidence type="ECO:0000313" key="3">
    <source>
        <dbReference type="Proteomes" id="UP000239861"/>
    </source>
</evidence>
<keyword evidence="1" id="KW-1133">Transmembrane helix</keyword>
<proteinExistence type="predicted"/>
<protein>
    <recommendedName>
        <fullName evidence="4">Sensor histidine kinase</fullName>
    </recommendedName>
</protein>
<dbReference type="AlphaFoldDB" id="A0AB36ZTA7"/>
<reference evidence="2 3" key="1">
    <citation type="submission" date="2018-02" db="EMBL/GenBank/DDBJ databases">
        <title>Subsurface microbial communities from deep shales in Ohio and West Virginia, USA.</title>
        <authorList>
            <person name="Wrighton K."/>
        </authorList>
    </citation>
    <scope>NUCLEOTIDE SEQUENCE [LARGE SCALE GENOMIC DNA]</scope>
    <source>
        <strain evidence="2 3">MARC-MIP3H16</strain>
    </source>
</reference>